<comment type="caution">
    <text evidence="1">The sequence shown here is derived from an EMBL/GenBank/DDBJ whole genome shotgun (WGS) entry which is preliminary data.</text>
</comment>
<sequence length="106" mass="12311">MFFDIIMRYSLKTPSLVQYFVVLGKSIFLHFRPISNKLKKVVSIRVEMVKVKLLYYKNESQVQMLLESATFLEGFISFPIAPIKIATMRNALSISHQIRFCTSSDK</sequence>
<proteinExistence type="predicted"/>
<accession>A0A0V0Z7B3</accession>
<dbReference type="EMBL" id="JYDQ01000333">
    <property type="protein sequence ID" value="KRY08453.1"/>
    <property type="molecule type" value="Genomic_DNA"/>
</dbReference>
<keyword evidence="2" id="KW-1185">Reference proteome</keyword>
<organism evidence="1 2">
    <name type="scientific">Trichinella patagoniensis</name>
    <dbReference type="NCBI Taxonomy" id="990121"/>
    <lineage>
        <taxon>Eukaryota</taxon>
        <taxon>Metazoa</taxon>
        <taxon>Ecdysozoa</taxon>
        <taxon>Nematoda</taxon>
        <taxon>Enoplea</taxon>
        <taxon>Dorylaimia</taxon>
        <taxon>Trichinellida</taxon>
        <taxon>Trichinellidae</taxon>
        <taxon>Trichinella</taxon>
    </lineage>
</organism>
<evidence type="ECO:0000313" key="2">
    <source>
        <dbReference type="Proteomes" id="UP000054783"/>
    </source>
</evidence>
<dbReference type="Proteomes" id="UP000054783">
    <property type="component" value="Unassembled WGS sequence"/>
</dbReference>
<evidence type="ECO:0000313" key="1">
    <source>
        <dbReference type="EMBL" id="KRY08453.1"/>
    </source>
</evidence>
<feature type="non-terminal residue" evidence="1">
    <location>
        <position position="106"/>
    </location>
</feature>
<protein>
    <submittedName>
        <fullName evidence="1">Uncharacterized protein</fullName>
    </submittedName>
</protein>
<name>A0A0V0Z7B3_9BILA</name>
<reference evidence="1 2" key="1">
    <citation type="submission" date="2015-01" db="EMBL/GenBank/DDBJ databases">
        <title>Evolution of Trichinella species and genotypes.</title>
        <authorList>
            <person name="Korhonen P.K."/>
            <person name="Edoardo P."/>
            <person name="Giuseppe L.R."/>
            <person name="Gasser R.B."/>
        </authorList>
    </citation>
    <scope>NUCLEOTIDE SEQUENCE [LARGE SCALE GENOMIC DNA]</scope>
    <source>
        <strain evidence="1">ISS2496</strain>
    </source>
</reference>
<gene>
    <name evidence="1" type="ORF">T12_7830</name>
</gene>
<dbReference type="AlphaFoldDB" id="A0A0V0Z7B3"/>